<protein>
    <submittedName>
        <fullName evidence="1">Uncharacterized protein</fullName>
    </submittedName>
</protein>
<proteinExistence type="predicted"/>
<dbReference type="EMBL" id="GBXM01105836">
    <property type="protein sequence ID" value="JAH02741.1"/>
    <property type="molecule type" value="Transcribed_RNA"/>
</dbReference>
<evidence type="ECO:0000313" key="1">
    <source>
        <dbReference type="EMBL" id="JAH02741.1"/>
    </source>
</evidence>
<sequence length="24" mass="2986">MVYFARNTLRCKIWLFCCLGFRMI</sequence>
<name>A0A0E9PDQ9_ANGAN</name>
<accession>A0A0E9PDQ9</accession>
<reference evidence="1" key="1">
    <citation type="submission" date="2014-11" db="EMBL/GenBank/DDBJ databases">
        <authorList>
            <person name="Amaro Gonzalez C."/>
        </authorList>
    </citation>
    <scope>NUCLEOTIDE SEQUENCE</scope>
</reference>
<organism evidence="1">
    <name type="scientific">Anguilla anguilla</name>
    <name type="common">European freshwater eel</name>
    <name type="synonym">Muraena anguilla</name>
    <dbReference type="NCBI Taxonomy" id="7936"/>
    <lineage>
        <taxon>Eukaryota</taxon>
        <taxon>Metazoa</taxon>
        <taxon>Chordata</taxon>
        <taxon>Craniata</taxon>
        <taxon>Vertebrata</taxon>
        <taxon>Euteleostomi</taxon>
        <taxon>Actinopterygii</taxon>
        <taxon>Neopterygii</taxon>
        <taxon>Teleostei</taxon>
        <taxon>Anguilliformes</taxon>
        <taxon>Anguillidae</taxon>
        <taxon>Anguilla</taxon>
    </lineage>
</organism>
<dbReference type="AlphaFoldDB" id="A0A0E9PDQ9"/>
<reference evidence="1" key="2">
    <citation type="journal article" date="2015" name="Fish Shellfish Immunol.">
        <title>Early steps in the European eel (Anguilla anguilla)-Vibrio vulnificus interaction in the gills: Role of the RtxA13 toxin.</title>
        <authorList>
            <person name="Callol A."/>
            <person name="Pajuelo D."/>
            <person name="Ebbesson L."/>
            <person name="Teles M."/>
            <person name="MacKenzie S."/>
            <person name="Amaro C."/>
        </authorList>
    </citation>
    <scope>NUCLEOTIDE SEQUENCE</scope>
</reference>